<sequence>MTSFSLTTFLVFSGFVGLIHSWGSESDFLDNDINRADGVTRGPRTKRVIYGLNFKLIDDHVEDFPSLKYFVVISHAHLCSLKLLDDFIDFFAAGSKNVLNVSIPLTANCMMGNRDPRCSGALIAPNIIQTACHCLATFYTVRNTGLDALEKSVWEDHRIVFRPIEDPSFKYRDSFFSQYYTYSSRLALVSERQFMFTKKFYVHQKCSRLARRLYSHDFGLVFLKDRYLRTPPYMVQYNPLKPGRRAAPPPRMSESVFAPTYTIWQAEENWVWANRVQPTCLFLGTGWSVWQNGVYKELPLPWDIHYVWREMTAYVTCANWIKNYTLGTRIAGEQWSILVDGKYVTYRDVATWMCTFPSRRIRFGSSTLGDDGGPVVCENRFMGVLSSGFPHSPLLSEEIVVGRMELVHSLNYAPESLAEHRLALLDLAMDQRPEEDERISQFDSEIDVNEDFPV</sequence>
<dbReference type="InterPro" id="IPR001254">
    <property type="entry name" value="Trypsin_dom"/>
</dbReference>
<proteinExistence type="predicted"/>
<dbReference type="AlphaFoldDB" id="A0A8S9WM05"/>
<feature type="chain" id="PRO_5035896856" description="Peptidase S1 domain-containing protein" evidence="1">
    <location>
        <begin position="22"/>
        <end position="454"/>
    </location>
</feature>
<evidence type="ECO:0000313" key="4">
    <source>
        <dbReference type="Proteomes" id="UP000466442"/>
    </source>
</evidence>
<dbReference type="SUPFAM" id="SSF50494">
    <property type="entry name" value="Trypsin-like serine proteases"/>
    <property type="match status" value="1"/>
</dbReference>
<keyword evidence="4" id="KW-1185">Reference proteome</keyword>
<evidence type="ECO:0000313" key="3">
    <source>
        <dbReference type="EMBL" id="KAF6197823.1"/>
    </source>
</evidence>
<protein>
    <recommendedName>
        <fullName evidence="2">Peptidase S1 domain-containing protein</fullName>
    </recommendedName>
</protein>
<accession>A0A8S9WM05</accession>
<feature type="signal peptide" evidence="1">
    <location>
        <begin position="1"/>
        <end position="21"/>
    </location>
</feature>
<dbReference type="GO" id="GO:0004252">
    <property type="term" value="F:serine-type endopeptidase activity"/>
    <property type="evidence" value="ECO:0007669"/>
    <property type="project" value="InterPro"/>
</dbReference>
<comment type="caution">
    <text evidence="3">The sequence shown here is derived from an EMBL/GenBank/DDBJ whole genome shotgun (WGS) entry which is preliminary data.</text>
</comment>
<feature type="domain" description="Peptidase S1" evidence="2">
    <location>
        <begin position="91"/>
        <end position="418"/>
    </location>
</feature>
<dbReference type="EMBL" id="WIXP02000017">
    <property type="protein sequence ID" value="KAF6197823.1"/>
    <property type="molecule type" value="Genomic_DNA"/>
</dbReference>
<organism evidence="3 4">
    <name type="scientific">Apolygus lucorum</name>
    <name type="common">Small green plant bug</name>
    <name type="synonym">Lygocoris lucorum</name>
    <dbReference type="NCBI Taxonomy" id="248454"/>
    <lineage>
        <taxon>Eukaryota</taxon>
        <taxon>Metazoa</taxon>
        <taxon>Ecdysozoa</taxon>
        <taxon>Arthropoda</taxon>
        <taxon>Hexapoda</taxon>
        <taxon>Insecta</taxon>
        <taxon>Pterygota</taxon>
        <taxon>Neoptera</taxon>
        <taxon>Paraneoptera</taxon>
        <taxon>Hemiptera</taxon>
        <taxon>Heteroptera</taxon>
        <taxon>Panheteroptera</taxon>
        <taxon>Cimicomorpha</taxon>
        <taxon>Miridae</taxon>
        <taxon>Mirini</taxon>
        <taxon>Apolygus</taxon>
    </lineage>
</organism>
<dbReference type="GO" id="GO:0006508">
    <property type="term" value="P:proteolysis"/>
    <property type="evidence" value="ECO:0007669"/>
    <property type="project" value="InterPro"/>
</dbReference>
<name>A0A8S9WM05_APOLU</name>
<evidence type="ECO:0000259" key="2">
    <source>
        <dbReference type="PROSITE" id="PS50240"/>
    </source>
</evidence>
<dbReference type="InterPro" id="IPR043504">
    <property type="entry name" value="Peptidase_S1_PA_chymotrypsin"/>
</dbReference>
<reference evidence="3" key="1">
    <citation type="journal article" date="2021" name="Mol. Ecol. Resour.">
        <title>Apolygus lucorum genome provides insights into omnivorousness and mesophyll feeding.</title>
        <authorList>
            <person name="Liu Y."/>
            <person name="Liu H."/>
            <person name="Wang H."/>
            <person name="Huang T."/>
            <person name="Liu B."/>
            <person name="Yang B."/>
            <person name="Yin L."/>
            <person name="Li B."/>
            <person name="Zhang Y."/>
            <person name="Zhang S."/>
            <person name="Jiang F."/>
            <person name="Zhang X."/>
            <person name="Ren Y."/>
            <person name="Wang B."/>
            <person name="Wang S."/>
            <person name="Lu Y."/>
            <person name="Wu K."/>
            <person name="Fan W."/>
            <person name="Wang G."/>
        </authorList>
    </citation>
    <scope>NUCLEOTIDE SEQUENCE</scope>
    <source>
        <strain evidence="3">12Hb</strain>
    </source>
</reference>
<gene>
    <name evidence="3" type="ORF">GE061_008790</name>
</gene>
<evidence type="ECO:0000256" key="1">
    <source>
        <dbReference type="SAM" id="SignalP"/>
    </source>
</evidence>
<dbReference type="PROSITE" id="PS50240">
    <property type="entry name" value="TRYPSIN_DOM"/>
    <property type="match status" value="1"/>
</dbReference>
<dbReference type="InterPro" id="IPR009003">
    <property type="entry name" value="Peptidase_S1_PA"/>
</dbReference>
<dbReference type="Gene3D" id="2.40.10.10">
    <property type="entry name" value="Trypsin-like serine proteases"/>
    <property type="match status" value="1"/>
</dbReference>
<dbReference type="Proteomes" id="UP000466442">
    <property type="component" value="Unassembled WGS sequence"/>
</dbReference>
<keyword evidence="1" id="KW-0732">Signal</keyword>